<proteinExistence type="predicted"/>
<dbReference type="Proteomes" id="UP000534286">
    <property type="component" value="Unassembled WGS sequence"/>
</dbReference>
<protein>
    <submittedName>
        <fullName evidence="1">Uncharacterized protein</fullName>
    </submittedName>
</protein>
<dbReference type="EMBL" id="JACHJU010000001">
    <property type="protein sequence ID" value="MBB4939022.1"/>
    <property type="molecule type" value="Genomic_DNA"/>
</dbReference>
<keyword evidence="2" id="KW-1185">Reference proteome</keyword>
<reference evidence="1 2" key="1">
    <citation type="submission" date="2020-08" db="EMBL/GenBank/DDBJ databases">
        <title>Sequencing the genomes of 1000 actinobacteria strains.</title>
        <authorList>
            <person name="Klenk H.-P."/>
        </authorList>
    </citation>
    <scope>NUCLEOTIDE SEQUENCE [LARGE SCALE GENOMIC DNA]</scope>
    <source>
        <strain evidence="1 2">DSM 43023</strain>
    </source>
</reference>
<comment type="caution">
    <text evidence="1">The sequence shown here is derived from an EMBL/GenBank/DDBJ whole genome shotgun (WGS) entry which is preliminary data.</text>
</comment>
<accession>A0A7W7RW47</accession>
<sequence length="80" mass="8692">MEEPAEEPRPLAMPPMVRYARTRMAFLIARTFDNNTTQWWGKIALPLGADPRDLGGLFTLSVVPGSCASGRGGPVFRTSG</sequence>
<gene>
    <name evidence="1" type="ORF">FHR32_003327</name>
</gene>
<name>A0A7W7RW47_9ACTN</name>
<organism evidence="1 2">
    <name type="scientific">Streptosporangium album</name>
    <dbReference type="NCBI Taxonomy" id="47479"/>
    <lineage>
        <taxon>Bacteria</taxon>
        <taxon>Bacillati</taxon>
        <taxon>Actinomycetota</taxon>
        <taxon>Actinomycetes</taxon>
        <taxon>Streptosporangiales</taxon>
        <taxon>Streptosporangiaceae</taxon>
        <taxon>Streptosporangium</taxon>
    </lineage>
</organism>
<dbReference type="AlphaFoldDB" id="A0A7W7RW47"/>
<dbReference type="RefSeq" id="WP_184755102.1">
    <property type="nucleotide sequence ID" value="NZ_BAABEK010000013.1"/>
</dbReference>
<evidence type="ECO:0000313" key="2">
    <source>
        <dbReference type="Proteomes" id="UP000534286"/>
    </source>
</evidence>
<evidence type="ECO:0000313" key="1">
    <source>
        <dbReference type="EMBL" id="MBB4939022.1"/>
    </source>
</evidence>